<keyword evidence="6" id="KW-0808">Transferase</keyword>
<dbReference type="SMART" id="SM00220">
    <property type="entry name" value="S_TKc"/>
    <property type="match status" value="1"/>
</dbReference>
<dbReference type="GO" id="GO:0004674">
    <property type="term" value="F:protein serine/threonine kinase activity"/>
    <property type="evidence" value="ECO:0007669"/>
    <property type="project" value="TreeGrafter"/>
</dbReference>
<accession>A0A9P5ZF03</accession>
<feature type="compositionally biased region" description="Low complexity" evidence="4">
    <location>
        <begin position="504"/>
        <end position="542"/>
    </location>
</feature>
<dbReference type="PANTHER" id="PTHR24346">
    <property type="entry name" value="MAP/MICROTUBULE AFFINITY-REGULATING KINASE"/>
    <property type="match status" value="1"/>
</dbReference>
<dbReference type="GO" id="GO:0035556">
    <property type="term" value="P:intracellular signal transduction"/>
    <property type="evidence" value="ECO:0007669"/>
    <property type="project" value="TreeGrafter"/>
</dbReference>
<dbReference type="PROSITE" id="PS50011">
    <property type="entry name" value="PROTEIN_KINASE_DOM"/>
    <property type="match status" value="1"/>
</dbReference>
<keyword evidence="2 3" id="KW-0067">ATP-binding</keyword>
<dbReference type="Proteomes" id="UP000807469">
    <property type="component" value="Unassembled WGS sequence"/>
</dbReference>
<evidence type="ECO:0000259" key="5">
    <source>
        <dbReference type="PROSITE" id="PS50011"/>
    </source>
</evidence>
<evidence type="ECO:0000256" key="2">
    <source>
        <dbReference type="ARBA" id="ARBA00022840"/>
    </source>
</evidence>
<keyword evidence="6" id="KW-0418">Kinase</keyword>
<evidence type="ECO:0000256" key="3">
    <source>
        <dbReference type="PROSITE-ProRule" id="PRU10141"/>
    </source>
</evidence>
<dbReference type="Pfam" id="PF00069">
    <property type="entry name" value="Pkinase"/>
    <property type="match status" value="2"/>
</dbReference>
<dbReference type="PROSITE" id="PS00107">
    <property type="entry name" value="PROTEIN_KINASE_ATP"/>
    <property type="match status" value="1"/>
</dbReference>
<reference evidence="6" key="1">
    <citation type="submission" date="2020-11" db="EMBL/GenBank/DDBJ databases">
        <authorList>
            <consortium name="DOE Joint Genome Institute"/>
            <person name="Ahrendt S."/>
            <person name="Riley R."/>
            <person name="Andreopoulos W."/>
            <person name="Labutti K."/>
            <person name="Pangilinan J."/>
            <person name="Ruiz-Duenas F.J."/>
            <person name="Barrasa J.M."/>
            <person name="Sanchez-Garcia M."/>
            <person name="Camarero S."/>
            <person name="Miyauchi S."/>
            <person name="Serrano A."/>
            <person name="Linde D."/>
            <person name="Babiker R."/>
            <person name="Drula E."/>
            <person name="Ayuso-Fernandez I."/>
            <person name="Pacheco R."/>
            <person name="Padilla G."/>
            <person name="Ferreira P."/>
            <person name="Barriuso J."/>
            <person name="Kellner H."/>
            <person name="Castanera R."/>
            <person name="Alfaro M."/>
            <person name="Ramirez L."/>
            <person name="Pisabarro A.G."/>
            <person name="Kuo A."/>
            <person name="Tritt A."/>
            <person name="Lipzen A."/>
            <person name="He G."/>
            <person name="Yan M."/>
            <person name="Ng V."/>
            <person name="Cullen D."/>
            <person name="Martin F."/>
            <person name="Rosso M.-N."/>
            <person name="Henrissat B."/>
            <person name="Hibbett D."/>
            <person name="Martinez A.T."/>
            <person name="Grigoriev I.V."/>
        </authorList>
    </citation>
    <scope>NUCLEOTIDE SEQUENCE</scope>
    <source>
        <strain evidence="6">CIRM-BRFM 674</strain>
    </source>
</reference>
<name>A0A9P5ZF03_9AGAR</name>
<dbReference type="Gene3D" id="1.10.510.10">
    <property type="entry name" value="Transferase(Phosphotransferase) domain 1"/>
    <property type="match status" value="2"/>
</dbReference>
<feature type="domain" description="Protein kinase" evidence="5">
    <location>
        <begin position="117"/>
        <end position="458"/>
    </location>
</feature>
<evidence type="ECO:0000313" key="6">
    <source>
        <dbReference type="EMBL" id="KAF9485908.1"/>
    </source>
</evidence>
<feature type="region of interest" description="Disordered" evidence="4">
    <location>
        <begin position="713"/>
        <end position="784"/>
    </location>
</feature>
<feature type="compositionally biased region" description="Basic and acidic residues" evidence="4">
    <location>
        <begin position="775"/>
        <end position="784"/>
    </location>
</feature>
<dbReference type="PROSITE" id="PS00108">
    <property type="entry name" value="PROTEIN_KINASE_ST"/>
    <property type="match status" value="1"/>
</dbReference>
<dbReference type="EMBL" id="MU155133">
    <property type="protein sequence ID" value="KAF9485908.1"/>
    <property type="molecule type" value="Genomic_DNA"/>
</dbReference>
<dbReference type="SUPFAM" id="SSF56112">
    <property type="entry name" value="Protein kinase-like (PK-like)"/>
    <property type="match status" value="1"/>
</dbReference>
<dbReference type="InterPro" id="IPR017441">
    <property type="entry name" value="Protein_kinase_ATP_BS"/>
</dbReference>
<dbReference type="GO" id="GO:0005737">
    <property type="term" value="C:cytoplasm"/>
    <property type="evidence" value="ECO:0007669"/>
    <property type="project" value="TreeGrafter"/>
</dbReference>
<keyword evidence="1 3" id="KW-0547">Nucleotide-binding</keyword>
<feature type="compositionally biased region" description="Low complexity" evidence="4">
    <location>
        <begin position="552"/>
        <end position="579"/>
    </location>
</feature>
<dbReference type="AlphaFoldDB" id="A0A9P5ZF03"/>
<dbReference type="InterPro" id="IPR000719">
    <property type="entry name" value="Prot_kinase_dom"/>
</dbReference>
<feature type="region of interest" description="Disordered" evidence="4">
    <location>
        <begin position="461"/>
        <end position="661"/>
    </location>
</feature>
<dbReference type="InterPro" id="IPR011009">
    <property type="entry name" value="Kinase-like_dom_sf"/>
</dbReference>
<feature type="binding site" evidence="3">
    <location>
        <position position="145"/>
    </location>
    <ligand>
        <name>ATP</name>
        <dbReference type="ChEBI" id="CHEBI:30616"/>
    </ligand>
</feature>
<comment type="caution">
    <text evidence="6">The sequence shown here is derived from an EMBL/GenBank/DDBJ whole genome shotgun (WGS) entry which is preliminary data.</text>
</comment>
<feature type="region of interest" description="Disordered" evidence="4">
    <location>
        <begin position="275"/>
        <end position="294"/>
    </location>
</feature>
<dbReference type="PANTHER" id="PTHR24346:SF76">
    <property type="entry name" value="NON-SPECIFIC SERINE_THREONINE PROTEIN KINASE"/>
    <property type="match status" value="1"/>
</dbReference>
<feature type="region of interest" description="Disordered" evidence="4">
    <location>
        <begin position="1"/>
        <end position="20"/>
    </location>
</feature>
<proteinExistence type="predicted"/>
<evidence type="ECO:0000313" key="7">
    <source>
        <dbReference type="Proteomes" id="UP000807469"/>
    </source>
</evidence>
<gene>
    <name evidence="6" type="ORF">BDN70DRAFT_847409</name>
</gene>
<dbReference type="InterPro" id="IPR008271">
    <property type="entry name" value="Ser/Thr_kinase_AS"/>
</dbReference>
<keyword evidence="7" id="KW-1185">Reference proteome</keyword>
<feature type="compositionally biased region" description="Polar residues" evidence="4">
    <location>
        <begin position="1"/>
        <end position="13"/>
    </location>
</feature>
<dbReference type="OrthoDB" id="4062651at2759"/>
<evidence type="ECO:0000256" key="1">
    <source>
        <dbReference type="ARBA" id="ARBA00022741"/>
    </source>
</evidence>
<sequence>MFTGRPSTANDSHSPPWDAPASRSLIDVVAEVDEDDALLAFHPFPSPSRDTEQALSSRLLRSSQTFGSPACSPRPVAASNSNVSASPAAAFLSFFHSPSPAPESRDQDDESNVVAGYTLGSIIGYGSTSIIRRATSASGSIAAVKIIRRTDLVRAGNAPQARKRLQHEAAVWATLSHEHILPLFKTVHTPYADYFFTLYCPAGSLFDILKRDGTPALPQDDAGMMFRQVVRGLRYLHEVAQYVHRDIKLENVLVDEMGVCKIGDFGMCRRIGYPDSESDEDGDSPESTNSLFGLPNANVHRAVSMAAPRRQPRNNHEVNHNFPIMRYNTTRHRNSTSTEPATAHSFQPGSLPYAAPEILLPQTSESMRPHPSQDIWALGVLLYALLTGRLPFSDSFEPRLQMKILKGTYQIPEGIGRGAERILQGCLEKNIADRWTIAMVDEVSWGVGWGAEGDHAAVNREEHDDGIECPPLSTASRSKSRSRELVVSLDATINWQQDEPSPRPSAEAATRRSSSRVQRSLSRAPIPTSRPSSARRSPSQRSLSRHPRSRSRTTTLESPISASLVTASSSSSSSGVYRSIVDEYALEVSPSPPPSGQRGRGRREDQPHHSASRSRSPSVVPSTPPDAARVASPTLEPTDELHLDPQSSRGRTTIRADRPSVSLVGIPKPTLFEYLRPMDHWETDVTGTDSDALTRSDSMNSVQSTSDYVLVDDAREIGSAEPNVVSTRRRPRPTSSPPTAPRKPLGVKEGALGMLDPFMTPRAVPSSANLSTRCRSAEGGHGRR</sequence>
<organism evidence="6 7">
    <name type="scientific">Pholiota conissans</name>
    <dbReference type="NCBI Taxonomy" id="109636"/>
    <lineage>
        <taxon>Eukaryota</taxon>
        <taxon>Fungi</taxon>
        <taxon>Dikarya</taxon>
        <taxon>Basidiomycota</taxon>
        <taxon>Agaricomycotina</taxon>
        <taxon>Agaricomycetes</taxon>
        <taxon>Agaricomycetidae</taxon>
        <taxon>Agaricales</taxon>
        <taxon>Agaricineae</taxon>
        <taxon>Strophariaceae</taxon>
        <taxon>Pholiota</taxon>
    </lineage>
</organism>
<dbReference type="GO" id="GO:0000226">
    <property type="term" value="P:microtubule cytoskeleton organization"/>
    <property type="evidence" value="ECO:0007669"/>
    <property type="project" value="TreeGrafter"/>
</dbReference>
<evidence type="ECO:0000256" key="4">
    <source>
        <dbReference type="SAM" id="MobiDB-lite"/>
    </source>
</evidence>
<protein>
    <submittedName>
        <fullName evidence="6">Kinase-like protein</fullName>
    </submittedName>
</protein>
<dbReference type="GO" id="GO:0005524">
    <property type="term" value="F:ATP binding"/>
    <property type="evidence" value="ECO:0007669"/>
    <property type="project" value="UniProtKB-UniRule"/>
</dbReference>